<evidence type="ECO:0000256" key="1">
    <source>
        <dbReference type="ARBA" id="ARBA00001933"/>
    </source>
</evidence>
<keyword evidence="5" id="KW-0289">Folate biosynthesis</keyword>
<dbReference type="InterPro" id="IPR017824">
    <property type="entry name" value="Aminodeoxychorismate_lyase_IV"/>
</dbReference>
<evidence type="ECO:0000256" key="5">
    <source>
        <dbReference type="ARBA" id="ARBA00022909"/>
    </source>
</evidence>
<dbReference type="GO" id="GO:0008696">
    <property type="term" value="F:4-amino-4-deoxychorismate lyase activity"/>
    <property type="evidence" value="ECO:0007669"/>
    <property type="project" value="UniProtKB-EC"/>
</dbReference>
<evidence type="ECO:0000313" key="12">
    <source>
        <dbReference type="Proteomes" id="UP001626537"/>
    </source>
</evidence>
<evidence type="ECO:0000256" key="7">
    <source>
        <dbReference type="ARBA" id="ARBA00035633"/>
    </source>
</evidence>
<proteinExistence type="inferred from homology"/>
<dbReference type="PANTHER" id="PTHR42743:SF2">
    <property type="entry name" value="AMINODEOXYCHORISMATE LYASE"/>
    <property type="match status" value="1"/>
</dbReference>
<protein>
    <recommendedName>
        <fullName evidence="8 10">Aminodeoxychorismate lyase</fullName>
        <ecNumber evidence="8 10">4.1.3.38</ecNumber>
    </recommendedName>
</protein>
<organism evidence="11 12">
    <name type="scientific">Congregibacter variabilis</name>
    <dbReference type="NCBI Taxonomy" id="3081200"/>
    <lineage>
        <taxon>Bacteria</taxon>
        <taxon>Pseudomonadati</taxon>
        <taxon>Pseudomonadota</taxon>
        <taxon>Gammaproteobacteria</taxon>
        <taxon>Cellvibrionales</taxon>
        <taxon>Halieaceae</taxon>
        <taxon>Congregibacter</taxon>
    </lineage>
</organism>
<evidence type="ECO:0000256" key="4">
    <source>
        <dbReference type="ARBA" id="ARBA00022898"/>
    </source>
</evidence>
<evidence type="ECO:0000256" key="6">
    <source>
        <dbReference type="ARBA" id="ARBA00023239"/>
    </source>
</evidence>
<comment type="cofactor">
    <cofactor evidence="1">
        <name>pyridoxal 5'-phosphate</name>
        <dbReference type="ChEBI" id="CHEBI:597326"/>
    </cofactor>
</comment>
<name>A0ABZ0I5Y2_9GAMM</name>
<keyword evidence="4" id="KW-0663">Pyridoxal phosphate</keyword>
<dbReference type="Gene3D" id="3.20.10.10">
    <property type="entry name" value="D-amino Acid Aminotransferase, subunit A, domain 2"/>
    <property type="match status" value="1"/>
</dbReference>
<comment type="catalytic activity">
    <reaction evidence="9">
        <text>4-amino-4-deoxychorismate = 4-aminobenzoate + pyruvate + H(+)</text>
        <dbReference type="Rhea" id="RHEA:16201"/>
        <dbReference type="ChEBI" id="CHEBI:15361"/>
        <dbReference type="ChEBI" id="CHEBI:15378"/>
        <dbReference type="ChEBI" id="CHEBI:17836"/>
        <dbReference type="ChEBI" id="CHEBI:58406"/>
        <dbReference type="EC" id="4.1.3.38"/>
    </reaction>
</comment>
<dbReference type="EC" id="4.1.3.38" evidence="8 10"/>
<reference evidence="11 12" key="1">
    <citation type="submission" date="2023-10" db="EMBL/GenBank/DDBJ databases">
        <title>Two novel species belonging to the OM43/NOR5 clade.</title>
        <authorList>
            <person name="Park M."/>
        </authorList>
    </citation>
    <scope>NUCLEOTIDE SEQUENCE [LARGE SCALE GENOMIC DNA]</scope>
    <source>
        <strain evidence="11 12">IMCC43200</strain>
    </source>
</reference>
<keyword evidence="12" id="KW-1185">Reference proteome</keyword>
<dbReference type="RefSeq" id="WP_407348801.1">
    <property type="nucleotide sequence ID" value="NZ_CP136864.1"/>
</dbReference>
<sequence length="273" mass="29477">MTEQCTASVPATDRAFLYGDGLFETLLVVGGTPLWPELHLDRLKLGGERLGIEVCIADIQTAIVEALGNCVGNAGVLRITVSRRGGRRGYAPTKNAGVNISTMYSELGREPFQVAQAATVLTSSIRMGEQPLLAGLKHCNRLEQVMAAAEAQEKNVDDVLLRLADGSYQCSSNANVFAIYGGTLLTPDCNRSGVLGTRRRLILEQLSGQLGLSAEEGTLKAAQLEAADAMFICNTVVGIREVAQWDEHSFEPSAVVRELQRTYKREAQFCCAI</sequence>
<evidence type="ECO:0000256" key="9">
    <source>
        <dbReference type="ARBA" id="ARBA00049529"/>
    </source>
</evidence>
<dbReference type="Pfam" id="PF01063">
    <property type="entry name" value="Aminotran_4"/>
    <property type="match status" value="1"/>
</dbReference>
<comment type="similarity">
    <text evidence="2">Belongs to the class-IV pyridoxal-phosphate-dependent aminotransferase family.</text>
</comment>
<evidence type="ECO:0000256" key="10">
    <source>
        <dbReference type="NCBIfam" id="TIGR03461"/>
    </source>
</evidence>
<dbReference type="InterPro" id="IPR043132">
    <property type="entry name" value="BCAT-like_C"/>
</dbReference>
<evidence type="ECO:0000256" key="2">
    <source>
        <dbReference type="ARBA" id="ARBA00009320"/>
    </source>
</evidence>
<dbReference type="InterPro" id="IPR043131">
    <property type="entry name" value="BCAT-like_N"/>
</dbReference>
<keyword evidence="6 11" id="KW-0456">Lyase</keyword>
<comment type="subunit">
    <text evidence="3">Homodimer.</text>
</comment>
<dbReference type="InterPro" id="IPR036038">
    <property type="entry name" value="Aminotransferase-like"/>
</dbReference>
<dbReference type="Proteomes" id="UP001626537">
    <property type="component" value="Chromosome"/>
</dbReference>
<dbReference type="InterPro" id="IPR001544">
    <property type="entry name" value="Aminotrans_IV"/>
</dbReference>
<comment type="pathway">
    <text evidence="7">Cofactor biosynthesis; tetrahydrofolate biosynthesis; 4-aminobenzoate from chorismate: step 2/2.</text>
</comment>
<gene>
    <name evidence="11" type="primary">pabC</name>
    <name evidence="11" type="ORF">R0135_03095</name>
</gene>
<evidence type="ECO:0000256" key="3">
    <source>
        <dbReference type="ARBA" id="ARBA00011738"/>
    </source>
</evidence>
<evidence type="ECO:0000256" key="8">
    <source>
        <dbReference type="ARBA" id="ARBA00035676"/>
    </source>
</evidence>
<dbReference type="PANTHER" id="PTHR42743">
    <property type="entry name" value="AMINO-ACID AMINOTRANSFERASE"/>
    <property type="match status" value="1"/>
</dbReference>
<dbReference type="NCBIfam" id="TIGR03461">
    <property type="entry name" value="pabC_Proteo"/>
    <property type="match status" value="1"/>
</dbReference>
<dbReference type="EMBL" id="CP136864">
    <property type="protein sequence ID" value="WOJ94163.1"/>
    <property type="molecule type" value="Genomic_DNA"/>
</dbReference>
<dbReference type="SUPFAM" id="SSF56752">
    <property type="entry name" value="D-aminoacid aminotransferase-like PLP-dependent enzymes"/>
    <property type="match status" value="1"/>
</dbReference>
<accession>A0ABZ0I5Y2</accession>
<dbReference type="InterPro" id="IPR050571">
    <property type="entry name" value="Class-IV_PLP-Dep_Aminotrnsfr"/>
</dbReference>
<dbReference type="Gene3D" id="3.30.470.10">
    <property type="match status" value="1"/>
</dbReference>
<evidence type="ECO:0000313" key="11">
    <source>
        <dbReference type="EMBL" id="WOJ94163.1"/>
    </source>
</evidence>